<reference evidence="2 3" key="1">
    <citation type="submission" date="2017-08" db="EMBL/GenBank/DDBJ databases">
        <title>Infants hospitalized years apart are colonized by the same room-sourced microbial strains.</title>
        <authorList>
            <person name="Brooks B."/>
            <person name="Olm M.R."/>
            <person name="Firek B.A."/>
            <person name="Baker R."/>
            <person name="Thomas B.C."/>
            <person name="Morowitz M.J."/>
            <person name="Banfield J.F."/>
        </authorList>
    </citation>
    <scope>NUCLEOTIDE SEQUENCE [LARGE SCALE GENOMIC DNA]</scope>
    <source>
        <strain evidence="2">S2_003_000_R2_14</strain>
    </source>
</reference>
<proteinExistence type="predicted"/>
<name>A0A2W5T932_9BACT</name>
<dbReference type="InterPro" id="IPR050816">
    <property type="entry name" value="Flavin-dep_Halogenase_NPB"/>
</dbReference>
<dbReference type="Proteomes" id="UP000249061">
    <property type="component" value="Unassembled WGS sequence"/>
</dbReference>
<organism evidence="2 3">
    <name type="scientific">Archangium gephyra</name>
    <dbReference type="NCBI Taxonomy" id="48"/>
    <lineage>
        <taxon>Bacteria</taxon>
        <taxon>Pseudomonadati</taxon>
        <taxon>Myxococcota</taxon>
        <taxon>Myxococcia</taxon>
        <taxon>Myxococcales</taxon>
        <taxon>Cystobacterineae</taxon>
        <taxon>Archangiaceae</taxon>
        <taxon>Archangium</taxon>
    </lineage>
</organism>
<evidence type="ECO:0000313" key="2">
    <source>
        <dbReference type="EMBL" id="PZR08936.1"/>
    </source>
</evidence>
<gene>
    <name evidence="2" type="ORF">DI536_23930</name>
</gene>
<dbReference type="GO" id="GO:0071949">
    <property type="term" value="F:FAD binding"/>
    <property type="evidence" value="ECO:0007669"/>
    <property type="project" value="InterPro"/>
</dbReference>
<dbReference type="PANTHER" id="PTHR43747">
    <property type="entry name" value="FAD-BINDING PROTEIN"/>
    <property type="match status" value="1"/>
</dbReference>
<evidence type="ECO:0000259" key="1">
    <source>
        <dbReference type="Pfam" id="PF01494"/>
    </source>
</evidence>
<dbReference type="Pfam" id="PF01494">
    <property type="entry name" value="FAD_binding_3"/>
    <property type="match status" value="1"/>
</dbReference>
<comment type="caution">
    <text evidence="2">The sequence shown here is derived from an EMBL/GenBank/DDBJ whole genome shotgun (WGS) entry which is preliminary data.</text>
</comment>
<dbReference type="SUPFAM" id="SSF51905">
    <property type="entry name" value="FAD/NAD(P)-binding domain"/>
    <property type="match status" value="1"/>
</dbReference>
<dbReference type="PANTHER" id="PTHR43747:SF1">
    <property type="entry name" value="SLR1998 PROTEIN"/>
    <property type="match status" value="1"/>
</dbReference>
<dbReference type="EMBL" id="QFQP01000023">
    <property type="protein sequence ID" value="PZR08936.1"/>
    <property type="molecule type" value="Genomic_DNA"/>
</dbReference>
<feature type="domain" description="FAD-binding" evidence="1">
    <location>
        <begin position="6"/>
        <end position="334"/>
    </location>
</feature>
<accession>A0A2W5T932</accession>
<sequence length="411" mass="45996">MRVEQAEVVVTGAGPSGSIAAGMLRQQGRQVLVLERETFPRFSIGESMLPQIMQYVEEAGMLRDVVEAGFQFKNGAVFTWGEERYTSFDFRDKFGDGWGTTYQVQRAKFDKVLADAASRMGADVRYRHEVTAVEVGASPALTVKNLETGEVFRVETKFILDASGFARLLPRLLDLEQPSNFPVRQAFFTHVEDRIGPKEGFDREKIRIVVHPKHVDVWFWLIPFSDGRCSLGVVAEAKFLDTIPGDEMQKLQTLANEDPGLHRLLKNANWDTPARTLRGYASNVKRLCGEGFALLGNAGEFLDPVFSSGVTIAMTSSSLATRALHRQLNGETVDWQKDYATPLKDGVDAFRAFVEAWYRGGFQNIIFHPTPDPEIRKKICAILAGYAWNKKNPFVAEPRRVSVLEQICAPS</sequence>
<dbReference type="Gene3D" id="3.50.50.60">
    <property type="entry name" value="FAD/NAD(P)-binding domain"/>
    <property type="match status" value="1"/>
</dbReference>
<dbReference type="InterPro" id="IPR036188">
    <property type="entry name" value="FAD/NAD-bd_sf"/>
</dbReference>
<dbReference type="AlphaFoldDB" id="A0A2W5T932"/>
<protein>
    <submittedName>
        <fullName evidence="2">FAD-dependent oxidoreductase</fullName>
    </submittedName>
</protein>
<dbReference type="InterPro" id="IPR002938">
    <property type="entry name" value="FAD-bd"/>
</dbReference>
<evidence type="ECO:0000313" key="3">
    <source>
        <dbReference type="Proteomes" id="UP000249061"/>
    </source>
</evidence>